<reference evidence="2 3" key="1">
    <citation type="submission" date="2021-01" db="EMBL/GenBank/DDBJ databases">
        <title>Isolation and description of Catonella massiliensis sp. nov., a novel Catonella species, isolated from a stable periodontitis subject.</title>
        <authorList>
            <person name="Antezack A."/>
            <person name="Boxberger M."/>
            <person name="La Scola B."/>
            <person name="Monnet-Corti V."/>
        </authorList>
    </citation>
    <scope>NUCLEOTIDE SEQUENCE [LARGE SCALE GENOMIC DNA]</scope>
    <source>
        <strain evidence="2 3">Marseille-Q4567</strain>
    </source>
</reference>
<comment type="caution">
    <text evidence="2">The sequence shown here is derived from an EMBL/GenBank/DDBJ whole genome shotgun (WGS) entry which is preliminary data.</text>
</comment>
<keyword evidence="3" id="KW-1185">Reference proteome</keyword>
<feature type="domain" description="Glycosyltransferase 2-like" evidence="1">
    <location>
        <begin position="4"/>
        <end position="114"/>
    </location>
</feature>
<dbReference type="RefSeq" id="WP_208428302.1">
    <property type="nucleotide sequence ID" value="NZ_JAEPRJ010000001.1"/>
</dbReference>
<dbReference type="Gene3D" id="3.90.550.10">
    <property type="entry name" value="Spore Coat Polysaccharide Biosynthesis Protein SpsA, Chain A"/>
    <property type="match status" value="1"/>
</dbReference>
<organism evidence="2 3">
    <name type="scientific">Catonella massiliensis</name>
    <dbReference type="NCBI Taxonomy" id="2799636"/>
    <lineage>
        <taxon>Bacteria</taxon>
        <taxon>Bacillati</taxon>
        <taxon>Bacillota</taxon>
        <taxon>Clostridia</taxon>
        <taxon>Lachnospirales</taxon>
        <taxon>Lachnospiraceae</taxon>
        <taxon>Catonella</taxon>
    </lineage>
</organism>
<proteinExistence type="predicted"/>
<dbReference type="InterPro" id="IPR001173">
    <property type="entry name" value="Glyco_trans_2-like"/>
</dbReference>
<dbReference type="EMBL" id="JAEPRJ010000001">
    <property type="protein sequence ID" value="MBK5896746.1"/>
    <property type="molecule type" value="Genomic_DNA"/>
</dbReference>
<evidence type="ECO:0000313" key="2">
    <source>
        <dbReference type="EMBL" id="MBK5896746.1"/>
    </source>
</evidence>
<dbReference type="SUPFAM" id="SSF53448">
    <property type="entry name" value="Nucleotide-diphospho-sugar transferases"/>
    <property type="match status" value="1"/>
</dbReference>
<dbReference type="InterPro" id="IPR029044">
    <property type="entry name" value="Nucleotide-diphossugar_trans"/>
</dbReference>
<evidence type="ECO:0000259" key="1">
    <source>
        <dbReference type="Pfam" id="PF00535"/>
    </source>
</evidence>
<protein>
    <submittedName>
        <fullName evidence="2">Glycosyltransferase family 2 protein</fullName>
    </submittedName>
</protein>
<dbReference type="PANTHER" id="PTHR22916">
    <property type="entry name" value="GLYCOSYLTRANSFERASE"/>
    <property type="match status" value="1"/>
</dbReference>
<dbReference type="PANTHER" id="PTHR22916:SF3">
    <property type="entry name" value="UDP-GLCNAC:BETAGAL BETA-1,3-N-ACETYLGLUCOSAMINYLTRANSFERASE-LIKE PROTEIN 1"/>
    <property type="match status" value="1"/>
</dbReference>
<sequence>MIAIIMGVYNGEKYIKEQIGSIIAGDCKDWKLFIFDDGSKDNTENIVKEFVRSYPDKIYFEKNRENLGAAGNFFNGTKRVKAELAPEAEYFCFSDQDDVWVEDKLSRSLAKIKEIEGGRPALVFSDVAITDRNLKVTADSYFKAEKVDNTKIALNYLLMENKFIGGTVMVNKALVDAELKAEEKGLLPHKKAKMHDWWFGLIAAGLGRVGEVKGFTEYYRQHGGNVVGGETFGSYFISRISKLKEIRQRIYQNIEQAEEFLSYFGDSLPPDKKRITKEFVKLKDRGFIGRRVSLIKNRFFKSGFIRNIALLIFI</sequence>
<evidence type="ECO:0000313" key="3">
    <source>
        <dbReference type="Proteomes" id="UP000604730"/>
    </source>
</evidence>
<accession>A0ABS1IXX3</accession>
<gene>
    <name evidence="2" type="ORF">JJN12_02950</name>
</gene>
<name>A0ABS1IXX3_9FIRM</name>
<dbReference type="Proteomes" id="UP000604730">
    <property type="component" value="Unassembled WGS sequence"/>
</dbReference>
<dbReference type="Pfam" id="PF00535">
    <property type="entry name" value="Glycos_transf_2"/>
    <property type="match status" value="1"/>
</dbReference>
<dbReference type="CDD" id="cd04196">
    <property type="entry name" value="GT_2_like_d"/>
    <property type="match status" value="1"/>
</dbReference>